<evidence type="ECO:0008006" key="4">
    <source>
        <dbReference type="Google" id="ProtNLM"/>
    </source>
</evidence>
<sequence length="134" mass="15158">MGKGIPRTLRLCIASKILAVLVALSIFRQLDRFDQFFSTSQIVIVPNIIVLLVLFSGVLAIVGLLKGQKWGFLPLYFYIPAATMFLKISIIPILPELVPSIYRNQMILGLNSVVLVYSVFLLLRRMDRNLLHEV</sequence>
<evidence type="ECO:0000313" key="3">
    <source>
        <dbReference type="Proteomes" id="UP000238730"/>
    </source>
</evidence>
<dbReference type="AlphaFoldDB" id="A0A2S7W0W8"/>
<keyword evidence="1" id="KW-0472">Membrane</keyword>
<protein>
    <recommendedName>
        <fullName evidence="4">DUF2127 domain-containing protein</fullName>
    </recommendedName>
</protein>
<keyword evidence="1" id="KW-1133">Transmembrane helix</keyword>
<evidence type="ECO:0000313" key="2">
    <source>
        <dbReference type="EMBL" id="PQJ67633.1"/>
    </source>
</evidence>
<keyword evidence="1" id="KW-0812">Transmembrane</keyword>
<organism evidence="2 3">
    <name type="scientific">Photobacterium angustum</name>
    <dbReference type="NCBI Taxonomy" id="661"/>
    <lineage>
        <taxon>Bacteria</taxon>
        <taxon>Pseudomonadati</taxon>
        <taxon>Pseudomonadota</taxon>
        <taxon>Gammaproteobacteria</taxon>
        <taxon>Vibrionales</taxon>
        <taxon>Vibrionaceae</taxon>
        <taxon>Photobacterium</taxon>
    </lineage>
</organism>
<feature type="transmembrane region" description="Helical" evidence="1">
    <location>
        <begin position="72"/>
        <end position="94"/>
    </location>
</feature>
<dbReference type="Proteomes" id="UP000238730">
    <property type="component" value="Unassembled WGS sequence"/>
</dbReference>
<feature type="transmembrane region" description="Helical" evidence="1">
    <location>
        <begin position="42"/>
        <end position="65"/>
    </location>
</feature>
<accession>A0A2S7W0W8</accession>
<comment type="caution">
    <text evidence="2">The sequence shown here is derived from an EMBL/GenBank/DDBJ whole genome shotgun (WGS) entry which is preliminary data.</text>
</comment>
<dbReference type="EMBL" id="MSCJ01000001">
    <property type="protein sequence ID" value="PQJ67633.1"/>
    <property type="molecule type" value="Genomic_DNA"/>
</dbReference>
<feature type="transmembrane region" description="Helical" evidence="1">
    <location>
        <begin position="106"/>
        <end position="123"/>
    </location>
</feature>
<feature type="transmembrane region" description="Helical" evidence="1">
    <location>
        <begin position="12"/>
        <end position="30"/>
    </location>
</feature>
<proteinExistence type="predicted"/>
<dbReference type="OrthoDB" id="5879731at2"/>
<dbReference type="RefSeq" id="WP_105060785.1">
    <property type="nucleotide sequence ID" value="NZ_MSCJ01000001.1"/>
</dbReference>
<gene>
    <name evidence="2" type="ORF">BTO08_09485</name>
</gene>
<reference evidence="2 3" key="1">
    <citation type="submission" date="2016-12" db="EMBL/GenBank/DDBJ databases">
        <title>Diversity of luminous bacteria.</title>
        <authorList>
            <person name="Yoshizawa S."/>
            <person name="Kogure K."/>
        </authorList>
    </citation>
    <scope>NUCLEOTIDE SEQUENCE [LARGE SCALE GENOMIC DNA]</scope>
    <source>
        <strain evidence="2 3">LC1-200</strain>
    </source>
</reference>
<evidence type="ECO:0000256" key="1">
    <source>
        <dbReference type="SAM" id="Phobius"/>
    </source>
</evidence>
<name>A0A2S7W0W8_PHOAN</name>